<dbReference type="OrthoDB" id="25129at2759"/>
<dbReference type="SUPFAM" id="SSF56112">
    <property type="entry name" value="Protein kinase-like (PK-like)"/>
    <property type="match status" value="1"/>
</dbReference>
<dbReference type="EMBL" id="CDHN01000006">
    <property type="protein sequence ID" value="CEJ94089.1"/>
    <property type="molecule type" value="Genomic_DNA"/>
</dbReference>
<protein>
    <recommendedName>
        <fullName evidence="3">Aminoglycoside phosphotransferase domain-containing protein</fullName>
    </recommendedName>
</protein>
<evidence type="ECO:0008006" key="3">
    <source>
        <dbReference type="Google" id="ProtNLM"/>
    </source>
</evidence>
<name>A0A0A1TGU4_9HYPO</name>
<dbReference type="InterPro" id="IPR011009">
    <property type="entry name" value="Kinase-like_dom_sf"/>
</dbReference>
<accession>A0A0A1TGU4</accession>
<gene>
    <name evidence="1" type="ORF">VHEMI09643</name>
</gene>
<dbReference type="AlphaFoldDB" id="A0A0A1TGU4"/>
<evidence type="ECO:0000313" key="1">
    <source>
        <dbReference type="EMBL" id="CEJ94089.1"/>
    </source>
</evidence>
<proteinExistence type="predicted"/>
<dbReference type="Gene3D" id="3.30.200.20">
    <property type="entry name" value="Phosphorylase Kinase, domain 1"/>
    <property type="match status" value="1"/>
</dbReference>
<dbReference type="Proteomes" id="UP000039046">
    <property type="component" value="Unassembled WGS sequence"/>
</dbReference>
<sequence length="408" mass="45738">MDANYEHHLGSVFPGTTWSIEKTIQGSTNATLRATKLSGDAGPSSVILKHAAPFFEDEDHVQPFSIKRQQVEATMMRLWEEGGPLYPKASEGQCWTLAKCWSQQDGTETSLGISPKSQEASILLTEDFGKVLNLRKWTEHLSKSSNIQEAITAVSQVGSVLGHNLAKMHSKEAYDKVMANDETAELLQLPLTDEVVWYLAMEPLLELFTKYFPGSAYYDHLLNDIKQPEMTYPPCVVHGDFNFGNVVVADPDSDSTPNGPFVLDWEFASGKGRGINGDVSEFLSLLHCRIVIERSSTDGSYATLLRTLCNSFAMAYRDKAQLRCKMEQDDLVSHLYRSSLLLAGRDMAVYAGYACDDDKERDEIMAIAGWYFERAGKDIQEFLTESNQEALKLEDEGLFRSMFIFNEK</sequence>
<organism evidence="1 2">
    <name type="scientific">[Torrubiella] hemipterigena</name>
    <dbReference type="NCBI Taxonomy" id="1531966"/>
    <lineage>
        <taxon>Eukaryota</taxon>
        <taxon>Fungi</taxon>
        <taxon>Dikarya</taxon>
        <taxon>Ascomycota</taxon>
        <taxon>Pezizomycotina</taxon>
        <taxon>Sordariomycetes</taxon>
        <taxon>Hypocreomycetidae</taxon>
        <taxon>Hypocreales</taxon>
        <taxon>Clavicipitaceae</taxon>
        <taxon>Clavicipitaceae incertae sedis</taxon>
        <taxon>'Torrubiella' clade</taxon>
    </lineage>
</organism>
<keyword evidence="2" id="KW-1185">Reference proteome</keyword>
<dbReference type="HOGENOM" id="CLU_040823_0_0_1"/>
<reference evidence="1 2" key="1">
    <citation type="journal article" date="2015" name="Genome Announc.">
        <title>Draft Genome Sequence and Gene Annotation of the Entomopathogenic Fungus Verticillium hemipterigenum.</title>
        <authorList>
            <person name="Horn F."/>
            <person name="Habel A."/>
            <person name="Scharf D.H."/>
            <person name="Dworschak J."/>
            <person name="Brakhage A.A."/>
            <person name="Guthke R."/>
            <person name="Hertweck C."/>
            <person name="Linde J."/>
        </authorList>
    </citation>
    <scope>NUCLEOTIDE SEQUENCE [LARGE SCALE GENOMIC DNA]</scope>
</reference>
<evidence type="ECO:0000313" key="2">
    <source>
        <dbReference type="Proteomes" id="UP000039046"/>
    </source>
</evidence>
<dbReference type="Gene3D" id="3.90.1200.10">
    <property type="match status" value="1"/>
</dbReference>